<dbReference type="Proteomes" id="UP000736335">
    <property type="component" value="Unassembled WGS sequence"/>
</dbReference>
<feature type="domain" description="F-box" evidence="1">
    <location>
        <begin position="6"/>
        <end position="46"/>
    </location>
</feature>
<evidence type="ECO:0000313" key="2">
    <source>
        <dbReference type="EMBL" id="KAF9777914.1"/>
    </source>
</evidence>
<dbReference type="SUPFAM" id="SSF52047">
    <property type="entry name" value="RNI-like"/>
    <property type="match status" value="1"/>
</dbReference>
<reference evidence="2" key="2">
    <citation type="submission" date="2020-11" db="EMBL/GenBank/DDBJ databases">
        <authorList>
            <consortium name="DOE Joint Genome Institute"/>
            <person name="Kuo A."/>
            <person name="Miyauchi S."/>
            <person name="Kiss E."/>
            <person name="Drula E."/>
            <person name="Kohler A."/>
            <person name="Sanchez-Garcia M."/>
            <person name="Andreopoulos B."/>
            <person name="Barry K.W."/>
            <person name="Bonito G."/>
            <person name="Buee M."/>
            <person name="Carver A."/>
            <person name="Chen C."/>
            <person name="Cichocki N."/>
            <person name="Clum A."/>
            <person name="Culley D."/>
            <person name="Crous P.W."/>
            <person name="Fauchery L."/>
            <person name="Girlanda M."/>
            <person name="Hayes R."/>
            <person name="Keri Z."/>
            <person name="Labutti K."/>
            <person name="Lipzen A."/>
            <person name="Lombard V."/>
            <person name="Magnuson J."/>
            <person name="Maillard F."/>
            <person name="Morin E."/>
            <person name="Murat C."/>
            <person name="Nolan M."/>
            <person name="Ohm R."/>
            <person name="Pangilinan J."/>
            <person name="Pereira M."/>
            <person name="Perotto S."/>
            <person name="Peter M."/>
            <person name="Riley R."/>
            <person name="Sitrit Y."/>
            <person name="Stielow B."/>
            <person name="Szollosi G."/>
            <person name="Zifcakova L."/>
            <person name="Stursova M."/>
            <person name="Spatafora J.W."/>
            <person name="Tedersoo L."/>
            <person name="Vaario L.-M."/>
            <person name="Yamada A."/>
            <person name="Yan M."/>
            <person name="Wang P."/>
            <person name="Xu J."/>
            <person name="Bruns T."/>
            <person name="Baldrian P."/>
            <person name="Vilgalys R."/>
            <person name="Henrissat B."/>
            <person name="Grigoriev I.V."/>
            <person name="Hibbett D."/>
            <person name="Nagy L.G."/>
            <person name="Martin F.M."/>
        </authorList>
    </citation>
    <scope>NUCLEOTIDE SEQUENCE</scope>
    <source>
        <strain evidence="2">UH-Tt-Lm1</strain>
    </source>
</reference>
<keyword evidence="3" id="KW-1185">Reference proteome</keyword>
<comment type="caution">
    <text evidence="2">The sequence shown here is derived from an EMBL/GenBank/DDBJ whole genome shotgun (WGS) entry which is preliminary data.</text>
</comment>
<dbReference type="InterPro" id="IPR036047">
    <property type="entry name" value="F-box-like_dom_sf"/>
</dbReference>
<dbReference type="OrthoDB" id="5297217at2759"/>
<dbReference type="EMBL" id="WIUZ02000026">
    <property type="protein sequence ID" value="KAF9777914.1"/>
    <property type="molecule type" value="Genomic_DNA"/>
</dbReference>
<protein>
    <recommendedName>
        <fullName evidence="1">F-box domain-containing protein</fullName>
    </recommendedName>
</protein>
<dbReference type="InterPro" id="IPR001810">
    <property type="entry name" value="F-box_dom"/>
</dbReference>
<reference evidence="2" key="1">
    <citation type="journal article" date="2020" name="Nat. Commun.">
        <title>Large-scale genome sequencing of mycorrhizal fungi provides insights into the early evolution of symbiotic traits.</title>
        <authorList>
            <person name="Miyauchi S."/>
            <person name="Kiss E."/>
            <person name="Kuo A."/>
            <person name="Drula E."/>
            <person name="Kohler A."/>
            <person name="Sanchez-Garcia M."/>
            <person name="Morin E."/>
            <person name="Andreopoulos B."/>
            <person name="Barry K.W."/>
            <person name="Bonito G."/>
            <person name="Buee M."/>
            <person name="Carver A."/>
            <person name="Chen C."/>
            <person name="Cichocki N."/>
            <person name="Clum A."/>
            <person name="Culley D."/>
            <person name="Crous P.W."/>
            <person name="Fauchery L."/>
            <person name="Girlanda M."/>
            <person name="Hayes R.D."/>
            <person name="Keri Z."/>
            <person name="LaButti K."/>
            <person name="Lipzen A."/>
            <person name="Lombard V."/>
            <person name="Magnuson J."/>
            <person name="Maillard F."/>
            <person name="Murat C."/>
            <person name="Nolan M."/>
            <person name="Ohm R.A."/>
            <person name="Pangilinan J."/>
            <person name="Pereira M.F."/>
            <person name="Perotto S."/>
            <person name="Peter M."/>
            <person name="Pfister S."/>
            <person name="Riley R."/>
            <person name="Sitrit Y."/>
            <person name="Stielow J.B."/>
            <person name="Szollosi G."/>
            <person name="Zifcakova L."/>
            <person name="Stursova M."/>
            <person name="Spatafora J.W."/>
            <person name="Tedersoo L."/>
            <person name="Vaario L.M."/>
            <person name="Yamada A."/>
            <person name="Yan M."/>
            <person name="Wang P."/>
            <person name="Xu J."/>
            <person name="Bruns T."/>
            <person name="Baldrian P."/>
            <person name="Vilgalys R."/>
            <person name="Dunand C."/>
            <person name="Henrissat B."/>
            <person name="Grigoriev I.V."/>
            <person name="Hibbett D."/>
            <person name="Nagy L.G."/>
            <person name="Martin F.M."/>
        </authorList>
    </citation>
    <scope>NUCLEOTIDE SEQUENCE</scope>
    <source>
        <strain evidence="2">UH-Tt-Lm1</strain>
    </source>
</reference>
<sequence length="467" mass="53041">MWISERVPEDLLTPIFEQLHDQRDLYTCSLVSRTFNRAVTPILYRSWDTRVVVDLSANDRFKRPHKIFDPVQTFLETPELLQYVRHAQATGSIYKYGTKLFENLLTALGKCRHLESFTWTEQADRLTTQPHEDPMAHSVADQSLRAVTRVLHDLPVTELKIRSYVGLSEETWSELIKIRGLKKLSLWCMEGQPRVLQGWSETLGNTLTHLELGRCNGVPPTVLLSVLSHLGQLRSLSIRGAPSTVIPHILTLLPHLRFLDTDYNPSIAKGRPPEQPLISKLQGLTVRTTGGAEPHNITGWIKNLVPYPSLESFKLLGFSVHGDNDLPRRFVLDMAQTHGQLLKQFHVTGASLLWPDVQCVCAMFPMIEDLSVLIFTNDITLINEAVIEAKNLRTLRVEVGMASWKASRNKFSVEEAREMMMREGSKLREIRVAGISYKGRWVPVVNPENGTTYGEFMVSQDDGERNQ</sequence>
<dbReference type="SUPFAM" id="SSF81383">
    <property type="entry name" value="F-box domain"/>
    <property type="match status" value="1"/>
</dbReference>
<organism evidence="2 3">
    <name type="scientific">Thelephora terrestris</name>
    <dbReference type="NCBI Taxonomy" id="56493"/>
    <lineage>
        <taxon>Eukaryota</taxon>
        <taxon>Fungi</taxon>
        <taxon>Dikarya</taxon>
        <taxon>Basidiomycota</taxon>
        <taxon>Agaricomycotina</taxon>
        <taxon>Agaricomycetes</taxon>
        <taxon>Thelephorales</taxon>
        <taxon>Thelephoraceae</taxon>
        <taxon>Thelephora</taxon>
    </lineage>
</organism>
<dbReference type="InterPro" id="IPR032675">
    <property type="entry name" value="LRR_dom_sf"/>
</dbReference>
<evidence type="ECO:0000259" key="1">
    <source>
        <dbReference type="Pfam" id="PF12937"/>
    </source>
</evidence>
<dbReference type="AlphaFoldDB" id="A0A9P6H5D7"/>
<name>A0A9P6H5D7_9AGAM</name>
<accession>A0A9P6H5D7</accession>
<evidence type="ECO:0000313" key="3">
    <source>
        <dbReference type="Proteomes" id="UP000736335"/>
    </source>
</evidence>
<dbReference type="Gene3D" id="3.80.10.10">
    <property type="entry name" value="Ribonuclease Inhibitor"/>
    <property type="match status" value="1"/>
</dbReference>
<proteinExistence type="predicted"/>
<gene>
    <name evidence="2" type="ORF">BJ322DRAFT_1095290</name>
</gene>
<dbReference type="Pfam" id="PF12937">
    <property type="entry name" value="F-box-like"/>
    <property type="match status" value="1"/>
</dbReference>